<feature type="domain" description="Reverse transcriptase Ty1/copia-type" evidence="1">
    <location>
        <begin position="4"/>
        <end position="94"/>
    </location>
</feature>
<gene>
    <name evidence="2" type="ORF">O181_006027</name>
</gene>
<dbReference type="InterPro" id="IPR013103">
    <property type="entry name" value="RVT_2"/>
</dbReference>
<accession>A0A9Q3BJ92</accession>
<evidence type="ECO:0000259" key="1">
    <source>
        <dbReference type="Pfam" id="PF07727"/>
    </source>
</evidence>
<protein>
    <recommendedName>
        <fullName evidence="1">Reverse transcriptase Ty1/copia-type domain-containing protein</fullName>
    </recommendedName>
</protein>
<comment type="caution">
    <text evidence="2">The sequence shown here is derived from an EMBL/GenBank/DDBJ whole genome shotgun (WGS) entry which is preliminary data.</text>
</comment>
<keyword evidence="3" id="KW-1185">Reference proteome</keyword>
<reference evidence="2" key="1">
    <citation type="submission" date="2021-03" db="EMBL/GenBank/DDBJ databases">
        <title>Draft genome sequence of rust myrtle Austropuccinia psidii MF-1, a brazilian biotype.</title>
        <authorList>
            <person name="Quecine M.C."/>
            <person name="Pachon D.M.R."/>
            <person name="Bonatelli M.L."/>
            <person name="Correr F.H."/>
            <person name="Franceschini L.M."/>
            <person name="Leite T.F."/>
            <person name="Margarido G.R.A."/>
            <person name="Almeida C.A."/>
            <person name="Ferrarezi J.A."/>
            <person name="Labate C.A."/>
        </authorList>
    </citation>
    <scope>NUCLEOTIDE SEQUENCE</scope>
    <source>
        <strain evidence="2">MF-1</strain>
    </source>
</reference>
<proteinExistence type="predicted"/>
<dbReference type="EMBL" id="AVOT02001263">
    <property type="protein sequence ID" value="MBW0466312.1"/>
    <property type="molecule type" value="Genomic_DNA"/>
</dbReference>
<dbReference type="Pfam" id="PF07727">
    <property type="entry name" value="RVT_2"/>
    <property type="match status" value="1"/>
</dbReference>
<dbReference type="OrthoDB" id="2791290at2759"/>
<evidence type="ECO:0000313" key="2">
    <source>
        <dbReference type="EMBL" id="MBW0466312.1"/>
    </source>
</evidence>
<evidence type="ECO:0000313" key="3">
    <source>
        <dbReference type="Proteomes" id="UP000765509"/>
    </source>
</evidence>
<dbReference type="AlphaFoldDB" id="A0A9Q3BJ92"/>
<organism evidence="2 3">
    <name type="scientific">Austropuccinia psidii MF-1</name>
    <dbReference type="NCBI Taxonomy" id="1389203"/>
    <lineage>
        <taxon>Eukaryota</taxon>
        <taxon>Fungi</taxon>
        <taxon>Dikarya</taxon>
        <taxon>Basidiomycota</taxon>
        <taxon>Pucciniomycotina</taxon>
        <taxon>Pucciniomycetes</taxon>
        <taxon>Pucciniales</taxon>
        <taxon>Sphaerophragmiaceae</taxon>
        <taxon>Austropuccinia</taxon>
    </lineage>
</organism>
<dbReference type="Proteomes" id="UP000765509">
    <property type="component" value="Unassembled WGS sequence"/>
</dbReference>
<name>A0A9Q3BJ92_9BASI</name>
<sequence>MVARLTKLGFTARNFDKSIYMHKSQKAMIWLHVDDGIIATEDKALLLQLHDKLSKSFKLKWEDAVTSIVGINIQQTNGGFKLFQQQLIDLIVRSAWDGTPSTKTLLLTKCNLVTLSNANKVVNARDYIGGVGALSYLATGTRPDIAYTVNLLARHAARPGKDH</sequence>